<sequence>MSVEGHADAGASALGPIEGCRGQWLGSSQLVFGLVGCDRETLRLLRQEARCDERESKIQGSKPRVIEQPPVTIRVDGKTWVDPPGCSVFGLLVQRSYDIGPPSSDKNITKLLGTPQLNLFTSECASPLISVGFETSCIDWRSLSCPRPECRSVDPSSHLGDDDPAHRPLQEWEG</sequence>
<protein>
    <submittedName>
        <fullName evidence="2">Uncharacterized protein</fullName>
    </submittedName>
</protein>
<evidence type="ECO:0000256" key="1">
    <source>
        <dbReference type="SAM" id="MobiDB-lite"/>
    </source>
</evidence>
<dbReference type="EMBL" id="AMZH03007583">
    <property type="protein sequence ID" value="RRT60963.1"/>
    <property type="molecule type" value="Genomic_DNA"/>
</dbReference>
<dbReference type="AlphaFoldDB" id="A0A426ZAL2"/>
<feature type="compositionally biased region" description="Basic and acidic residues" evidence="1">
    <location>
        <begin position="159"/>
        <end position="174"/>
    </location>
</feature>
<gene>
    <name evidence="2" type="ORF">B296_00018366</name>
</gene>
<reference evidence="2 3" key="1">
    <citation type="journal article" date="2014" name="Agronomy (Basel)">
        <title>A Draft Genome Sequence for Ensete ventricosum, the Drought-Tolerant Tree Against Hunger.</title>
        <authorList>
            <person name="Harrison J."/>
            <person name="Moore K.A."/>
            <person name="Paszkiewicz K."/>
            <person name="Jones T."/>
            <person name="Grant M."/>
            <person name="Ambacheew D."/>
            <person name="Muzemil S."/>
            <person name="Studholme D.J."/>
        </authorList>
    </citation>
    <scope>NUCLEOTIDE SEQUENCE [LARGE SCALE GENOMIC DNA]</scope>
</reference>
<organism evidence="2 3">
    <name type="scientific">Ensete ventricosum</name>
    <name type="common">Abyssinian banana</name>
    <name type="synonym">Musa ensete</name>
    <dbReference type="NCBI Taxonomy" id="4639"/>
    <lineage>
        <taxon>Eukaryota</taxon>
        <taxon>Viridiplantae</taxon>
        <taxon>Streptophyta</taxon>
        <taxon>Embryophyta</taxon>
        <taxon>Tracheophyta</taxon>
        <taxon>Spermatophyta</taxon>
        <taxon>Magnoliopsida</taxon>
        <taxon>Liliopsida</taxon>
        <taxon>Zingiberales</taxon>
        <taxon>Musaceae</taxon>
        <taxon>Ensete</taxon>
    </lineage>
</organism>
<comment type="caution">
    <text evidence="2">The sequence shown here is derived from an EMBL/GenBank/DDBJ whole genome shotgun (WGS) entry which is preliminary data.</text>
</comment>
<name>A0A426ZAL2_ENSVE</name>
<evidence type="ECO:0000313" key="3">
    <source>
        <dbReference type="Proteomes" id="UP000287651"/>
    </source>
</evidence>
<dbReference type="Proteomes" id="UP000287651">
    <property type="component" value="Unassembled WGS sequence"/>
</dbReference>
<feature type="region of interest" description="Disordered" evidence="1">
    <location>
        <begin position="152"/>
        <end position="174"/>
    </location>
</feature>
<accession>A0A426ZAL2</accession>
<evidence type="ECO:0000313" key="2">
    <source>
        <dbReference type="EMBL" id="RRT60963.1"/>
    </source>
</evidence>
<proteinExistence type="predicted"/>